<reference evidence="2 3" key="1">
    <citation type="submission" date="2018-11" db="EMBL/GenBank/DDBJ databases">
        <title>Sequencing the genomes of 1000 actinobacteria strains.</title>
        <authorList>
            <person name="Klenk H.-P."/>
        </authorList>
    </citation>
    <scope>NUCLEOTIDE SEQUENCE [LARGE SCALE GENOMIC DNA]</scope>
    <source>
        <strain evidence="2 3">DSM 11294</strain>
    </source>
</reference>
<dbReference type="AlphaFoldDB" id="A0A3N2BDI8"/>
<organism evidence="2 3">
    <name type="scientific">Bogoriella caseilytica</name>
    <dbReference type="NCBI Taxonomy" id="56055"/>
    <lineage>
        <taxon>Bacteria</taxon>
        <taxon>Bacillati</taxon>
        <taxon>Actinomycetota</taxon>
        <taxon>Actinomycetes</taxon>
        <taxon>Micrococcales</taxon>
        <taxon>Bogoriellaceae</taxon>
        <taxon>Bogoriella</taxon>
    </lineage>
</organism>
<dbReference type="Proteomes" id="UP000280668">
    <property type="component" value="Unassembled WGS sequence"/>
</dbReference>
<dbReference type="EMBL" id="RKHK01000001">
    <property type="protein sequence ID" value="ROR73320.1"/>
    <property type="molecule type" value="Genomic_DNA"/>
</dbReference>
<dbReference type="GO" id="GO:0017057">
    <property type="term" value="F:6-phosphogluconolactonase activity"/>
    <property type="evidence" value="ECO:0007669"/>
    <property type="project" value="TreeGrafter"/>
</dbReference>
<dbReference type="RefSeq" id="WP_123303755.1">
    <property type="nucleotide sequence ID" value="NZ_RKHK01000001.1"/>
</dbReference>
<name>A0A3N2BDI8_9MICO</name>
<dbReference type="InterPro" id="IPR015943">
    <property type="entry name" value="WD40/YVTN_repeat-like_dom_sf"/>
</dbReference>
<dbReference type="PANTHER" id="PTHR30344">
    <property type="entry name" value="6-PHOSPHOGLUCONOLACTONASE-RELATED"/>
    <property type="match status" value="1"/>
</dbReference>
<dbReference type="InterPro" id="IPR011048">
    <property type="entry name" value="Haem_d1_sf"/>
</dbReference>
<dbReference type="InterPro" id="IPR050282">
    <property type="entry name" value="Cycloisomerase_2"/>
</dbReference>
<protein>
    <submittedName>
        <fullName evidence="2">6-phosphogluconolactonase (Cycloisomerase 2 family)</fullName>
    </submittedName>
</protein>
<dbReference type="Pfam" id="PF10282">
    <property type="entry name" value="Lactonase"/>
    <property type="match status" value="1"/>
</dbReference>
<sequence length="333" mass="33975">MTSLWLGSGGDNGGIWSARLDGGVISGLEQRAELEDVSFLARHPSAAVLYANSEVDEGAVSAFRISDGGALSPLGAPVAVGAAPCHLEVSTDGRWLYVANYVGGGAAAVLLGPDGAPDGDTVRLGYEGAGPDPERQDAPHAHSTLISPDGAHLLVADLGTDSLWLHRLDGGRPEAGATRIPMPAGFGPRHMLDCQDAVVVTGELSGEVASVSWLGGPTTISAAATLPGRTDGPAHQLSHVLALDEQHLLVGVRGADSFSVLRAQGESFEIVQEVHTVDLPRHMAVAGDVVVTAGQRAGLVGVHPIEPVDGGAPRVGEGRVAAELDAVAYILPA</sequence>
<keyword evidence="2" id="KW-0413">Isomerase</keyword>
<proteinExistence type="inferred from homology"/>
<evidence type="ECO:0000313" key="2">
    <source>
        <dbReference type="EMBL" id="ROR73320.1"/>
    </source>
</evidence>
<comment type="similarity">
    <text evidence="1">Belongs to the cycloisomerase 2 family.</text>
</comment>
<dbReference type="InterPro" id="IPR019405">
    <property type="entry name" value="Lactonase_7-beta_prop"/>
</dbReference>
<accession>A0A3N2BDI8</accession>
<keyword evidence="3" id="KW-1185">Reference proteome</keyword>
<dbReference type="SUPFAM" id="SSF51004">
    <property type="entry name" value="C-terminal (heme d1) domain of cytochrome cd1-nitrite reductase"/>
    <property type="match status" value="1"/>
</dbReference>
<evidence type="ECO:0000313" key="3">
    <source>
        <dbReference type="Proteomes" id="UP000280668"/>
    </source>
</evidence>
<dbReference type="OrthoDB" id="9790815at2"/>
<dbReference type="PANTHER" id="PTHR30344:SF1">
    <property type="entry name" value="6-PHOSPHOGLUCONOLACTONASE"/>
    <property type="match status" value="1"/>
</dbReference>
<comment type="caution">
    <text evidence="2">The sequence shown here is derived from an EMBL/GenBank/DDBJ whole genome shotgun (WGS) entry which is preliminary data.</text>
</comment>
<evidence type="ECO:0000256" key="1">
    <source>
        <dbReference type="ARBA" id="ARBA00005564"/>
    </source>
</evidence>
<dbReference type="Gene3D" id="2.130.10.10">
    <property type="entry name" value="YVTN repeat-like/Quinoprotein amine dehydrogenase"/>
    <property type="match status" value="1"/>
</dbReference>
<dbReference type="GO" id="GO:0016853">
    <property type="term" value="F:isomerase activity"/>
    <property type="evidence" value="ECO:0007669"/>
    <property type="project" value="UniProtKB-KW"/>
</dbReference>
<gene>
    <name evidence="2" type="ORF">EDD31_1695</name>
</gene>